<accession>A0A0R3QJJ1</accession>
<reference evidence="3" key="1">
    <citation type="submission" date="2017-02" db="UniProtKB">
        <authorList>
            <consortium name="WormBaseParasite"/>
        </authorList>
    </citation>
    <scope>IDENTIFICATION</scope>
</reference>
<dbReference type="AlphaFoldDB" id="A0A0R3QJJ1"/>
<dbReference type="WBParaSite" id="BTMF_0000769701-mRNA-1">
    <property type="protein sequence ID" value="BTMF_0000769701-mRNA-1"/>
    <property type="gene ID" value="BTMF_0000769701"/>
</dbReference>
<dbReference type="EMBL" id="UZAG01015433">
    <property type="protein sequence ID" value="VDO20207.1"/>
    <property type="molecule type" value="Genomic_DNA"/>
</dbReference>
<reference evidence="1 2" key="2">
    <citation type="submission" date="2018-11" db="EMBL/GenBank/DDBJ databases">
        <authorList>
            <consortium name="Pathogen Informatics"/>
        </authorList>
    </citation>
    <scope>NUCLEOTIDE SEQUENCE [LARGE SCALE GENOMIC DNA]</scope>
</reference>
<evidence type="ECO:0000313" key="2">
    <source>
        <dbReference type="Proteomes" id="UP000280834"/>
    </source>
</evidence>
<keyword evidence="2" id="KW-1185">Reference proteome</keyword>
<name>A0A0R3QJJ1_9BILA</name>
<evidence type="ECO:0000313" key="1">
    <source>
        <dbReference type="EMBL" id="VDO20207.1"/>
    </source>
</evidence>
<proteinExistence type="predicted"/>
<dbReference type="Proteomes" id="UP000280834">
    <property type="component" value="Unassembled WGS sequence"/>
</dbReference>
<protein>
    <submittedName>
        <fullName evidence="3">Fibrous sheath-interacting protein 1</fullName>
    </submittedName>
</protein>
<organism evidence="3">
    <name type="scientific">Brugia timori</name>
    <dbReference type="NCBI Taxonomy" id="42155"/>
    <lineage>
        <taxon>Eukaryota</taxon>
        <taxon>Metazoa</taxon>
        <taxon>Ecdysozoa</taxon>
        <taxon>Nematoda</taxon>
        <taxon>Chromadorea</taxon>
        <taxon>Rhabditida</taxon>
        <taxon>Spirurina</taxon>
        <taxon>Spiruromorpha</taxon>
        <taxon>Filarioidea</taxon>
        <taxon>Onchocercidae</taxon>
        <taxon>Brugia</taxon>
    </lineage>
</organism>
<sequence length="252" mass="28722">MNQQYSTTCNDELKKTIKNGAAFNATDMTMHDSSSPDVYVHSSSSGGLKNISPEIYSKKGKGHQKNYLKEREEMEMRLIHQPSEEGFHQVVKFTKRATRRGEKGLPKVKSFAFTEFSEEEKSSSKRENISSITINRNSISHELDNCITFIEQNLDAGVRLQSEYCKPDDKTYLKSATANTDSYFLNCDTTELQHLSCESVCAESEMLNETMIEADNLSQQIHEKYDQQECDRAQICLENCGSQIDEESKMFV</sequence>
<evidence type="ECO:0000313" key="3">
    <source>
        <dbReference type="WBParaSite" id="BTMF_0000769701-mRNA-1"/>
    </source>
</evidence>
<gene>
    <name evidence="1" type="ORF">BTMF_LOCUS5831</name>
</gene>